<dbReference type="Proteomes" id="UP000271925">
    <property type="component" value="Unassembled WGS sequence"/>
</dbReference>
<evidence type="ECO:0000313" key="2">
    <source>
        <dbReference type="Proteomes" id="UP000271925"/>
    </source>
</evidence>
<protein>
    <recommendedName>
        <fullName evidence="3">DUF86 domain-containing protein</fullName>
    </recommendedName>
</protein>
<dbReference type="EMBL" id="RQJO01000007">
    <property type="protein sequence ID" value="RRB07673.1"/>
    <property type="molecule type" value="Genomic_DNA"/>
</dbReference>
<reference evidence="1 2" key="1">
    <citation type="submission" date="2018-11" db="EMBL/GenBank/DDBJ databases">
        <authorList>
            <person name="Zhou Z."/>
            <person name="Wang G."/>
        </authorList>
    </citation>
    <scope>NUCLEOTIDE SEQUENCE [LARGE SCALE GENOMIC DNA]</scope>
    <source>
        <strain evidence="1 2">KCTC52004</strain>
    </source>
</reference>
<organism evidence="1 2">
    <name type="scientific">Larkinella rosea</name>
    <dbReference type="NCBI Taxonomy" id="2025312"/>
    <lineage>
        <taxon>Bacteria</taxon>
        <taxon>Pseudomonadati</taxon>
        <taxon>Bacteroidota</taxon>
        <taxon>Cytophagia</taxon>
        <taxon>Cytophagales</taxon>
        <taxon>Spirosomataceae</taxon>
        <taxon>Larkinella</taxon>
    </lineage>
</organism>
<proteinExistence type="predicted"/>
<evidence type="ECO:0000313" key="1">
    <source>
        <dbReference type="EMBL" id="RRB07673.1"/>
    </source>
</evidence>
<evidence type="ECO:0008006" key="3">
    <source>
        <dbReference type="Google" id="ProtNLM"/>
    </source>
</evidence>
<dbReference type="OrthoDB" id="955324at2"/>
<dbReference type="RefSeq" id="WP_124872979.1">
    <property type="nucleotide sequence ID" value="NZ_RQJO01000007.1"/>
</dbReference>
<dbReference type="AlphaFoldDB" id="A0A3P1C3M5"/>
<keyword evidence="2" id="KW-1185">Reference proteome</keyword>
<sequence length="68" mass="7731">MNDELKKYLLDILDALTSIEEFTTSVSSFYLYRDNLMMKAAVERKLEIIGDAMNKAIKLSPDLAITSK</sequence>
<name>A0A3P1C3M5_9BACT</name>
<comment type="caution">
    <text evidence="1">The sequence shown here is derived from an EMBL/GenBank/DDBJ whole genome shotgun (WGS) entry which is preliminary data.</text>
</comment>
<accession>A0A3P1C3M5</accession>
<gene>
    <name evidence="1" type="ORF">EHT25_07845</name>
</gene>